<reference evidence="3" key="1">
    <citation type="submission" date="2024-06" db="EMBL/GenBank/DDBJ databases">
        <authorList>
            <consortium name="consrtm"/>
            <person name="Uemura M."/>
            <person name="Terahara T."/>
        </authorList>
    </citation>
    <scope>NUCLEOTIDE SEQUENCE</scope>
    <source>
        <strain evidence="3">KM77-8</strain>
    </source>
</reference>
<dbReference type="GO" id="GO:1901135">
    <property type="term" value="P:carbohydrate derivative metabolic process"/>
    <property type="evidence" value="ECO:0007669"/>
    <property type="project" value="InterPro"/>
</dbReference>
<protein>
    <recommendedName>
        <fullName evidence="2">SIS domain-containing protein</fullName>
    </recommendedName>
</protein>
<dbReference type="InterPro" id="IPR035466">
    <property type="entry name" value="GlmS/AgaS_SIS"/>
</dbReference>
<evidence type="ECO:0000256" key="1">
    <source>
        <dbReference type="ARBA" id="ARBA00022737"/>
    </source>
</evidence>
<evidence type="ECO:0000259" key="2">
    <source>
        <dbReference type="PROSITE" id="PS51464"/>
    </source>
</evidence>
<dbReference type="CDD" id="cd05008">
    <property type="entry name" value="SIS_GlmS_GlmD_1"/>
    <property type="match status" value="1"/>
</dbReference>
<evidence type="ECO:0000313" key="3">
    <source>
        <dbReference type="EMBL" id="BFO18517.1"/>
    </source>
</evidence>
<dbReference type="AlphaFoldDB" id="A0AAT9HLV0"/>
<dbReference type="InterPro" id="IPR001347">
    <property type="entry name" value="SIS_dom"/>
</dbReference>
<proteinExistence type="predicted"/>
<dbReference type="PANTHER" id="PTHR32502">
    <property type="entry name" value="N-ACETYLGALACTOSAMINE PERMEASE II COMPONENT-RELATED"/>
    <property type="match status" value="1"/>
</dbReference>
<dbReference type="PROSITE" id="PS51464">
    <property type="entry name" value="SIS"/>
    <property type="match status" value="1"/>
</dbReference>
<sequence>MARGDLRVVLTGAGTSAFAGQVLQPALARRLGRRVDAIPTTDLVADPRGCLAEDLPTLLVSFARSGDSPESVAATALADQVLSEARHLVITCNEQGRLARDHGERPESHVLLMPAASNDRGFAMTSSFTCMTLAALLALGGDAYDGVAERLARAAESIIEAGAVDRTVGALVDRAPGASSSSAAAR</sequence>
<dbReference type="Gene3D" id="3.40.50.10490">
    <property type="entry name" value="Glucose-6-phosphate isomerase like protein, domain 1"/>
    <property type="match status" value="1"/>
</dbReference>
<reference evidence="3" key="2">
    <citation type="submission" date="2024-07" db="EMBL/GenBank/DDBJ databases">
        <title>Streptomyces haneummycinica sp. nov., a new antibiotic-producing actinobacterium isolated from marine sediment.</title>
        <authorList>
            <person name="Uemura M."/>
            <person name="Hamada M."/>
            <person name="Hirano S."/>
            <person name="Kobayashi K."/>
            <person name="Ohshiro T."/>
            <person name="Kobayashi T."/>
            <person name="Terahara T."/>
        </authorList>
    </citation>
    <scope>NUCLEOTIDE SEQUENCE</scope>
    <source>
        <strain evidence="3">KM77-8</strain>
    </source>
</reference>
<gene>
    <name evidence="3" type="ORF">SHKM778_49050</name>
</gene>
<dbReference type="InterPro" id="IPR046348">
    <property type="entry name" value="SIS_dom_sf"/>
</dbReference>
<dbReference type="InterPro" id="IPR050303">
    <property type="entry name" value="GatZ_KbaZ_carbometab"/>
</dbReference>
<feature type="domain" description="SIS" evidence="2">
    <location>
        <begin position="1"/>
        <end position="157"/>
    </location>
</feature>
<dbReference type="PANTHER" id="PTHR32502:SF3">
    <property type="entry name" value="D-GALACTOSAMINE-6-PHOSPHATE DEAMINASE AGAS-RELATED"/>
    <property type="match status" value="1"/>
</dbReference>
<organism evidence="3">
    <name type="scientific">Streptomyces haneummycinicus</name>
    <dbReference type="NCBI Taxonomy" id="3074435"/>
    <lineage>
        <taxon>Bacteria</taxon>
        <taxon>Bacillati</taxon>
        <taxon>Actinomycetota</taxon>
        <taxon>Actinomycetes</taxon>
        <taxon>Kitasatosporales</taxon>
        <taxon>Streptomycetaceae</taxon>
        <taxon>Streptomyces</taxon>
    </lineage>
</organism>
<dbReference type="EMBL" id="AP035768">
    <property type="protein sequence ID" value="BFO18517.1"/>
    <property type="molecule type" value="Genomic_DNA"/>
</dbReference>
<dbReference type="GO" id="GO:0097367">
    <property type="term" value="F:carbohydrate derivative binding"/>
    <property type="evidence" value="ECO:0007669"/>
    <property type="project" value="InterPro"/>
</dbReference>
<accession>A0AAT9HLV0</accession>
<name>A0AAT9HLV0_9ACTN</name>
<keyword evidence="1" id="KW-0677">Repeat</keyword>
<dbReference type="Pfam" id="PF01380">
    <property type="entry name" value="SIS"/>
    <property type="match status" value="1"/>
</dbReference>
<dbReference type="GO" id="GO:0009401">
    <property type="term" value="P:phosphoenolpyruvate-dependent sugar phosphotransferase system"/>
    <property type="evidence" value="ECO:0007669"/>
    <property type="project" value="TreeGrafter"/>
</dbReference>
<dbReference type="GO" id="GO:0005886">
    <property type="term" value="C:plasma membrane"/>
    <property type="evidence" value="ECO:0007669"/>
    <property type="project" value="TreeGrafter"/>
</dbReference>
<dbReference type="SUPFAM" id="SSF53697">
    <property type="entry name" value="SIS domain"/>
    <property type="match status" value="1"/>
</dbReference>